<dbReference type="InterPro" id="IPR058240">
    <property type="entry name" value="rSAM_sf"/>
</dbReference>
<name>A0A2U1PPC8_ARTAN</name>
<evidence type="ECO:0000313" key="2">
    <source>
        <dbReference type="EMBL" id="PWA87623.1"/>
    </source>
</evidence>
<dbReference type="SUPFAM" id="SSF102114">
    <property type="entry name" value="Radical SAM enzymes"/>
    <property type="match status" value="1"/>
</dbReference>
<dbReference type="GO" id="GO:0005739">
    <property type="term" value="C:mitochondrion"/>
    <property type="evidence" value="ECO:0007669"/>
    <property type="project" value="TreeGrafter"/>
</dbReference>
<dbReference type="GO" id="GO:0051539">
    <property type="term" value="F:4 iron, 4 sulfur cluster binding"/>
    <property type="evidence" value="ECO:0007669"/>
    <property type="project" value="UniProtKB-KW"/>
</dbReference>
<keyword evidence="1" id="KW-0004">4Fe-4S</keyword>
<proteinExistence type="predicted"/>
<dbReference type="AlphaFoldDB" id="A0A2U1PPC8"/>
<organism evidence="2 3">
    <name type="scientific">Artemisia annua</name>
    <name type="common">Sweet wormwood</name>
    <dbReference type="NCBI Taxonomy" id="35608"/>
    <lineage>
        <taxon>Eukaryota</taxon>
        <taxon>Viridiplantae</taxon>
        <taxon>Streptophyta</taxon>
        <taxon>Embryophyta</taxon>
        <taxon>Tracheophyta</taxon>
        <taxon>Spermatophyta</taxon>
        <taxon>Magnoliopsida</taxon>
        <taxon>eudicotyledons</taxon>
        <taxon>Gunneridae</taxon>
        <taxon>Pentapetalae</taxon>
        <taxon>asterids</taxon>
        <taxon>campanulids</taxon>
        <taxon>Asterales</taxon>
        <taxon>Asteraceae</taxon>
        <taxon>Asteroideae</taxon>
        <taxon>Anthemideae</taxon>
        <taxon>Artemisiinae</taxon>
        <taxon>Artemisia</taxon>
    </lineage>
</organism>
<dbReference type="Gene3D" id="1.25.40.20">
    <property type="entry name" value="Ankyrin repeat-containing domain"/>
    <property type="match status" value="1"/>
</dbReference>
<dbReference type="InterPro" id="IPR036770">
    <property type="entry name" value="Ankyrin_rpt-contain_sf"/>
</dbReference>
<dbReference type="OrthoDB" id="3231at2759"/>
<reference evidence="2 3" key="1">
    <citation type="journal article" date="2018" name="Mol. Plant">
        <title>The genome of Artemisia annua provides insight into the evolution of Asteraceae family and artemisinin biosynthesis.</title>
        <authorList>
            <person name="Shen Q."/>
            <person name="Zhang L."/>
            <person name="Liao Z."/>
            <person name="Wang S."/>
            <person name="Yan T."/>
            <person name="Shi P."/>
            <person name="Liu M."/>
            <person name="Fu X."/>
            <person name="Pan Q."/>
            <person name="Wang Y."/>
            <person name="Lv Z."/>
            <person name="Lu X."/>
            <person name="Zhang F."/>
            <person name="Jiang W."/>
            <person name="Ma Y."/>
            <person name="Chen M."/>
            <person name="Hao X."/>
            <person name="Li L."/>
            <person name="Tang Y."/>
            <person name="Lv G."/>
            <person name="Zhou Y."/>
            <person name="Sun X."/>
            <person name="Brodelius P.E."/>
            <person name="Rose J.K.C."/>
            <person name="Tang K."/>
        </authorList>
    </citation>
    <scope>NUCLEOTIDE SEQUENCE [LARGE SCALE GENOMIC DNA]</scope>
    <source>
        <strain evidence="3">cv. Huhao1</strain>
        <tissue evidence="2">Leaf</tissue>
    </source>
</reference>
<comment type="caution">
    <text evidence="2">The sequence shown here is derived from an EMBL/GenBank/DDBJ whole genome shotgun (WGS) entry which is preliminary data.</text>
</comment>
<dbReference type="SUPFAM" id="SSF48403">
    <property type="entry name" value="Ankyrin repeat"/>
    <property type="match status" value="1"/>
</dbReference>
<dbReference type="InterPro" id="IPR003698">
    <property type="entry name" value="Lipoyl_synth"/>
</dbReference>
<keyword evidence="1" id="KW-0411">Iron-sulfur</keyword>
<keyword evidence="3" id="KW-1185">Reference proteome</keyword>
<accession>A0A2U1PPC8</accession>
<dbReference type="PANTHER" id="PTHR10949">
    <property type="entry name" value="LIPOYL SYNTHASE"/>
    <property type="match status" value="1"/>
</dbReference>
<evidence type="ECO:0000313" key="3">
    <source>
        <dbReference type="Proteomes" id="UP000245207"/>
    </source>
</evidence>
<sequence length="265" mass="29771">MVINRSLFTPKNRDDYLEFGVPLYEASLNGDWETAKLILDKRLELVRFGLCRQLGTALHIAVWTDETKLTLQFVTNLVNMMTAKELELQNNFSNTAFWIASAVGNVNLATVMLEKNPSLQHIRGVNGLLPLSISASGGKHETVKYLYDSSQKMTGNHWTGEDRETVLMECVKRELFDGGSGHIAETVRAMKKSKPEIMAECLTSDFQGDLEAVSMLANSGLDIFAHNIETVNASREIYEQSLSVLKHAKLTKEHQDFYNVGAWRN</sequence>
<keyword evidence="1" id="KW-0408">Iron</keyword>
<dbReference type="Proteomes" id="UP000245207">
    <property type="component" value="Unassembled WGS sequence"/>
</dbReference>
<protein>
    <submittedName>
        <fullName evidence="2">Ankyrin repeat-containing domain-containing protein</fullName>
    </submittedName>
</protein>
<dbReference type="STRING" id="35608.A0A2U1PPC8"/>
<dbReference type="EMBL" id="PKPP01000895">
    <property type="protein sequence ID" value="PWA87623.1"/>
    <property type="molecule type" value="Genomic_DNA"/>
</dbReference>
<evidence type="ECO:0000256" key="1">
    <source>
        <dbReference type="ARBA" id="ARBA00022485"/>
    </source>
</evidence>
<gene>
    <name evidence="2" type="ORF">CTI12_AA062610</name>
</gene>
<keyword evidence="1" id="KW-0479">Metal-binding</keyword>
<dbReference type="GO" id="GO:0016992">
    <property type="term" value="F:lipoate synthase activity"/>
    <property type="evidence" value="ECO:0007669"/>
    <property type="project" value="InterPro"/>
</dbReference>
<dbReference type="PANTHER" id="PTHR10949:SF38">
    <property type="entry name" value="LIPOYL SYNTHASE, CHLOROPLASTIC"/>
    <property type="match status" value="1"/>
</dbReference>